<keyword evidence="5" id="KW-1185">Reference proteome</keyword>
<dbReference type="AlphaFoldDB" id="D8LHS5"/>
<evidence type="ECO:0000313" key="5">
    <source>
        <dbReference type="Proteomes" id="UP000002630"/>
    </source>
</evidence>
<accession>D8LHS5</accession>
<dbReference type="PANTHER" id="PTHR35273">
    <property type="entry name" value="ALPHA-1,4 POLYGALACTOSAMINIDASE, PUTATIVE (AFU_ORTHOLOGUE AFUA_3G07890)-RELATED"/>
    <property type="match status" value="1"/>
</dbReference>
<dbReference type="PANTHER" id="PTHR35273:SF2">
    <property type="entry name" value="ALPHA-GALACTOSIDASE"/>
    <property type="match status" value="1"/>
</dbReference>
<feature type="signal peptide" evidence="2">
    <location>
        <begin position="1"/>
        <end position="23"/>
    </location>
</feature>
<feature type="domain" description="Glycoside-hydrolase family GH114 TIM-barrel" evidence="3">
    <location>
        <begin position="88"/>
        <end position="340"/>
    </location>
</feature>
<protein>
    <submittedName>
        <fullName evidence="4">Endo alpha-1,4 polygalactosaminidase precusor</fullName>
    </submittedName>
</protein>
<proteinExistence type="predicted"/>
<dbReference type="SUPFAM" id="SSF51445">
    <property type="entry name" value="(Trans)glycosidases"/>
    <property type="match status" value="1"/>
</dbReference>
<keyword evidence="2" id="KW-0732">Signal</keyword>
<dbReference type="OMA" id="WETTEVN"/>
<dbReference type="EMBL" id="FN648376">
    <property type="protein sequence ID" value="CBN74356.1"/>
    <property type="molecule type" value="Genomic_DNA"/>
</dbReference>
<dbReference type="Proteomes" id="UP000002630">
    <property type="component" value="Linkage Group LG13"/>
</dbReference>
<dbReference type="eggNOG" id="ENOG502RCTR">
    <property type="taxonomic scope" value="Eukaryota"/>
</dbReference>
<name>D8LHS5_ECTSI</name>
<dbReference type="EMBL" id="FN649738">
    <property type="protein sequence ID" value="CBN74356.1"/>
    <property type="molecule type" value="Genomic_DNA"/>
</dbReference>
<dbReference type="STRING" id="2880.D8LHS5"/>
<feature type="chain" id="PRO_5003117214" evidence="2">
    <location>
        <begin position="24"/>
        <end position="364"/>
    </location>
</feature>
<evidence type="ECO:0000256" key="1">
    <source>
        <dbReference type="SAM" id="Coils"/>
    </source>
</evidence>
<dbReference type="OrthoDB" id="2108802at2759"/>
<sequence>MKLATISLFGLAVAMSEFRFAYGDQCPALEAAVEEARMDVETASSNVETARQAVVAAEDELDQRTADLAAAQQEFAGCQGWTPTVGQTWNYHLNVGENLPKPGEVTDDTPEADVYMIDMDSDGIEDTIEALHSDGKYAVCYISIGTWEPWRADKHEFPQEALKNNLANWPDEQWIDIGYTGKGQTDKTVMDIMKARVDRAASLGCDGIEPDNMSVAFEDSGYTGIESVTQAKNLEYNEEFAQYVKAQGMKVAMKNLIWETTEVNLKEHAQNYDFAIVEECAQYNECGLAEEWNMGDDVSPKKPVFHVEYRESGRSSIRNMCSGKANSDYKDFATIVKTYPVWGPYCTCDESNVWRCARSLNRDF</sequence>
<reference evidence="4 5" key="1">
    <citation type="journal article" date="2010" name="Nature">
        <title>The Ectocarpus genome and the independent evolution of multicellularity in brown algae.</title>
        <authorList>
            <person name="Cock J.M."/>
            <person name="Sterck L."/>
            <person name="Rouze P."/>
            <person name="Scornet D."/>
            <person name="Allen A.E."/>
            <person name="Amoutzias G."/>
            <person name="Anthouard V."/>
            <person name="Artiguenave F."/>
            <person name="Aury J.M."/>
            <person name="Badger J.H."/>
            <person name="Beszteri B."/>
            <person name="Billiau K."/>
            <person name="Bonnet E."/>
            <person name="Bothwell J.H."/>
            <person name="Bowler C."/>
            <person name="Boyen C."/>
            <person name="Brownlee C."/>
            <person name="Carrano C.J."/>
            <person name="Charrier B."/>
            <person name="Cho G.Y."/>
            <person name="Coelho S.M."/>
            <person name="Collen J."/>
            <person name="Corre E."/>
            <person name="Da Silva C."/>
            <person name="Delage L."/>
            <person name="Delaroque N."/>
            <person name="Dittami S.M."/>
            <person name="Doulbeau S."/>
            <person name="Elias M."/>
            <person name="Farnham G."/>
            <person name="Gachon C.M."/>
            <person name="Gschloessl B."/>
            <person name="Heesch S."/>
            <person name="Jabbari K."/>
            <person name="Jubin C."/>
            <person name="Kawai H."/>
            <person name="Kimura K."/>
            <person name="Kloareg B."/>
            <person name="Kupper F.C."/>
            <person name="Lang D."/>
            <person name="Le Bail A."/>
            <person name="Leblanc C."/>
            <person name="Lerouge P."/>
            <person name="Lohr M."/>
            <person name="Lopez P.J."/>
            <person name="Martens C."/>
            <person name="Maumus F."/>
            <person name="Michel G."/>
            <person name="Miranda-Saavedra D."/>
            <person name="Morales J."/>
            <person name="Moreau H."/>
            <person name="Motomura T."/>
            <person name="Nagasato C."/>
            <person name="Napoli C.A."/>
            <person name="Nelson D.R."/>
            <person name="Nyvall-Collen P."/>
            <person name="Peters A.F."/>
            <person name="Pommier C."/>
            <person name="Potin P."/>
            <person name="Poulain J."/>
            <person name="Quesneville H."/>
            <person name="Read B."/>
            <person name="Rensing S.A."/>
            <person name="Ritter A."/>
            <person name="Rousvoal S."/>
            <person name="Samanta M."/>
            <person name="Samson G."/>
            <person name="Schroeder D.C."/>
            <person name="Segurens B."/>
            <person name="Strittmatter M."/>
            <person name="Tonon T."/>
            <person name="Tregear J.W."/>
            <person name="Valentin K."/>
            <person name="von Dassow P."/>
            <person name="Yamagishi T."/>
            <person name="Van de Peer Y."/>
            <person name="Wincker P."/>
        </authorList>
    </citation>
    <scope>NUCLEOTIDE SEQUENCE [LARGE SCALE GENOMIC DNA]</scope>
    <source>
        <strain evidence="5">Ec32 / CCAP1310/4</strain>
    </source>
</reference>
<organism evidence="4 5">
    <name type="scientific">Ectocarpus siliculosus</name>
    <name type="common">Brown alga</name>
    <name type="synonym">Conferva siliculosa</name>
    <dbReference type="NCBI Taxonomy" id="2880"/>
    <lineage>
        <taxon>Eukaryota</taxon>
        <taxon>Sar</taxon>
        <taxon>Stramenopiles</taxon>
        <taxon>Ochrophyta</taxon>
        <taxon>PX clade</taxon>
        <taxon>Phaeophyceae</taxon>
        <taxon>Ectocarpales</taxon>
        <taxon>Ectocarpaceae</taxon>
        <taxon>Ectocarpus</taxon>
    </lineage>
</organism>
<gene>
    <name evidence="4" type="ORF">Esi_0020_0020</name>
</gene>
<feature type="coiled-coil region" evidence="1">
    <location>
        <begin position="33"/>
        <end position="74"/>
    </location>
</feature>
<dbReference type="InterPro" id="IPR013785">
    <property type="entry name" value="Aldolase_TIM"/>
</dbReference>
<evidence type="ECO:0000256" key="2">
    <source>
        <dbReference type="SAM" id="SignalP"/>
    </source>
</evidence>
<dbReference type="InterPro" id="IPR017853">
    <property type="entry name" value="GH"/>
</dbReference>
<evidence type="ECO:0000313" key="4">
    <source>
        <dbReference type="EMBL" id="CBN74356.1"/>
    </source>
</evidence>
<keyword evidence="1" id="KW-0175">Coiled coil</keyword>
<dbReference type="InParanoid" id="D8LHS5"/>
<evidence type="ECO:0000259" key="3">
    <source>
        <dbReference type="Pfam" id="PF03537"/>
    </source>
</evidence>
<dbReference type="Pfam" id="PF03537">
    <property type="entry name" value="Glyco_hydro_114"/>
    <property type="match status" value="1"/>
</dbReference>
<dbReference type="Gene3D" id="3.20.20.70">
    <property type="entry name" value="Aldolase class I"/>
    <property type="match status" value="1"/>
</dbReference>
<dbReference type="InterPro" id="IPR004352">
    <property type="entry name" value="GH114_TIM-barrel"/>
</dbReference>